<gene>
    <name evidence="3" type="ORF">K435DRAFT_800446</name>
    <name evidence="2" type="ORF">K435DRAFT_812968</name>
</gene>
<dbReference type="EMBL" id="ML180653">
    <property type="protein sequence ID" value="THU76912.1"/>
    <property type="molecule type" value="Genomic_DNA"/>
</dbReference>
<proteinExistence type="predicted"/>
<evidence type="ECO:0000256" key="1">
    <source>
        <dbReference type="SAM" id="MobiDB-lite"/>
    </source>
</evidence>
<feature type="compositionally biased region" description="Acidic residues" evidence="1">
    <location>
        <begin position="62"/>
        <end position="72"/>
    </location>
</feature>
<dbReference type="EMBL" id="ML179278">
    <property type="protein sequence ID" value="THU92463.1"/>
    <property type="molecule type" value="Genomic_DNA"/>
</dbReference>
<accession>A0A4S8KMU6</accession>
<evidence type="ECO:0000313" key="3">
    <source>
        <dbReference type="EMBL" id="THU92463.1"/>
    </source>
</evidence>
<organism evidence="2 4">
    <name type="scientific">Dendrothele bispora (strain CBS 962.96)</name>
    <dbReference type="NCBI Taxonomy" id="1314807"/>
    <lineage>
        <taxon>Eukaryota</taxon>
        <taxon>Fungi</taxon>
        <taxon>Dikarya</taxon>
        <taxon>Basidiomycota</taxon>
        <taxon>Agaricomycotina</taxon>
        <taxon>Agaricomycetes</taxon>
        <taxon>Agaricomycetidae</taxon>
        <taxon>Agaricales</taxon>
        <taxon>Agaricales incertae sedis</taxon>
        <taxon>Dendrothele</taxon>
    </lineage>
</organism>
<name>A0A4S8KMU6_DENBC</name>
<evidence type="ECO:0000313" key="4">
    <source>
        <dbReference type="Proteomes" id="UP000297245"/>
    </source>
</evidence>
<feature type="region of interest" description="Disordered" evidence="1">
    <location>
        <begin position="42"/>
        <end position="73"/>
    </location>
</feature>
<reference evidence="2 4" key="1">
    <citation type="journal article" date="2019" name="Nat. Ecol. Evol.">
        <title>Megaphylogeny resolves global patterns of mushroom evolution.</title>
        <authorList>
            <person name="Varga T."/>
            <person name="Krizsan K."/>
            <person name="Foldi C."/>
            <person name="Dima B."/>
            <person name="Sanchez-Garcia M."/>
            <person name="Sanchez-Ramirez S."/>
            <person name="Szollosi G.J."/>
            <person name="Szarkandi J.G."/>
            <person name="Papp V."/>
            <person name="Albert L."/>
            <person name="Andreopoulos W."/>
            <person name="Angelini C."/>
            <person name="Antonin V."/>
            <person name="Barry K.W."/>
            <person name="Bougher N.L."/>
            <person name="Buchanan P."/>
            <person name="Buyck B."/>
            <person name="Bense V."/>
            <person name="Catcheside P."/>
            <person name="Chovatia M."/>
            <person name="Cooper J."/>
            <person name="Damon W."/>
            <person name="Desjardin D."/>
            <person name="Finy P."/>
            <person name="Geml J."/>
            <person name="Haridas S."/>
            <person name="Hughes K."/>
            <person name="Justo A."/>
            <person name="Karasinski D."/>
            <person name="Kautmanova I."/>
            <person name="Kiss B."/>
            <person name="Kocsube S."/>
            <person name="Kotiranta H."/>
            <person name="LaButti K.M."/>
            <person name="Lechner B.E."/>
            <person name="Liimatainen K."/>
            <person name="Lipzen A."/>
            <person name="Lukacs Z."/>
            <person name="Mihaltcheva S."/>
            <person name="Morgado L.N."/>
            <person name="Niskanen T."/>
            <person name="Noordeloos M.E."/>
            <person name="Ohm R.A."/>
            <person name="Ortiz-Santana B."/>
            <person name="Ovrebo C."/>
            <person name="Racz N."/>
            <person name="Riley R."/>
            <person name="Savchenko A."/>
            <person name="Shiryaev A."/>
            <person name="Soop K."/>
            <person name="Spirin V."/>
            <person name="Szebenyi C."/>
            <person name="Tomsovsky M."/>
            <person name="Tulloss R.E."/>
            <person name="Uehling J."/>
            <person name="Grigoriev I.V."/>
            <person name="Vagvolgyi C."/>
            <person name="Papp T."/>
            <person name="Martin F.M."/>
            <person name="Miettinen O."/>
            <person name="Hibbett D.S."/>
            <person name="Nagy L.G."/>
        </authorList>
    </citation>
    <scope>NUCLEOTIDE SEQUENCE [LARGE SCALE GENOMIC DNA]</scope>
    <source>
        <strain evidence="2 4">CBS 962.96</strain>
    </source>
</reference>
<dbReference type="AlphaFoldDB" id="A0A4S8KMU6"/>
<dbReference type="Proteomes" id="UP000297245">
    <property type="component" value="Unassembled WGS sequence"/>
</dbReference>
<protein>
    <submittedName>
        <fullName evidence="2">Uncharacterized protein</fullName>
    </submittedName>
</protein>
<evidence type="ECO:0000313" key="2">
    <source>
        <dbReference type="EMBL" id="THU76912.1"/>
    </source>
</evidence>
<sequence>MMLYAVESRGKGLSRGQWTGNRSWNWTLEVLEGFGRRLVREEGSSQFKNDEEVDQEGKNDDANDDDGRDDGEEKALGVVTQLEEEEQVVSAYSSDKLTGGPNDSALSFLLKSSAIENRLAEQVEGKLEWPIVLKTAVKSRAGLESA</sequence>
<keyword evidence="4" id="KW-1185">Reference proteome</keyword>